<evidence type="ECO:0000313" key="3">
    <source>
        <dbReference type="Proteomes" id="UP000305874"/>
    </source>
</evidence>
<gene>
    <name evidence="2" type="ORF">CWC05_05115</name>
</gene>
<reference evidence="2 3" key="1">
    <citation type="submission" date="2017-12" db="EMBL/GenBank/DDBJ databases">
        <authorList>
            <person name="Paulsen S."/>
            <person name="Gram L.K."/>
        </authorList>
    </citation>
    <scope>NUCLEOTIDE SEQUENCE [LARGE SCALE GENOMIC DNA]</scope>
    <source>
        <strain evidence="2 3">S2897</strain>
    </source>
</reference>
<protein>
    <submittedName>
        <fullName evidence="2">Uncharacterized protein</fullName>
    </submittedName>
</protein>
<organism evidence="2 3">
    <name type="scientific">Pseudoalteromonas ruthenica</name>
    <dbReference type="NCBI Taxonomy" id="151081"/>
    <lineage>
        <taxon>Bacteria</taxon>
        <taxon>Pseudomonadati</taxon>
        <taxon>Pseudomonadota</taxon>
        <taxon>Gammaproteobacteria</taxon>
        <taxon>Alteromonadales</taxon>
        <taxon>Pseudoalteromonadaceae</taxon>
        <taxon>Pseudoalteromonas</taxon>
    </lineage>
</organism>
<accession>A0A5S3Z715</accession>
<dbReference type="RefSeq" id="WP_138547595.1">
    <property type="nucleotide sequence ID" value="NZ_PNCG01000003.1"/>
</dbReference>
<name>A0A5S3Z715_9GAMM</name>
<evidence type="ECO:0000313" key="2">
    <source>
        <dbReference type="EMBL" id="TMP88032.1"/>
    </source>
</evidence>
<proteinExistence type="predicted"/>
<dbReference type="SUPFAM" id="SSF49354">
    <property type="entry name" value="PapD-like"/>
    <property type="match status" value="1"/>
</dbReference>
<keyword evidence="1" id="KW-0732">Signal</keyword>
<feature type="signal peptide" evidence="1">
    <location>
        <begin position="1"/>
        <end position="19"/>
    </location>
</feature>
<comment type="caution">
    <text evidence="2">The sequence shown here is derived from an EMBL/GenBank/DDBJ whole genome shotgun (WGS) entry which is preliminary data.</text>
</comment>
<evidence type="ECO:0000256" key="1">
    <source>
        <dbReference type="SAM" id="SignalP"/>
    </source>
</evidence>
<dbReference type="Proteomes" id="UP000305874">
    <property type="component" value="Unassembled WGS sequence"/>
</dbReference>
<sequence length="234" mass="25868">MAKWLLLFGTLITSHLLGAVEVTPMVQHISHKPGSRGYFVIHNPSNREFAFELGVERIHFQDQGYSSSESDDLMVFPPAMILKPGQSQRVQIVVDNMQANGVEASYFVRLLQQPLILSQPQLQMLLDINVVVHLDVAGAGSDVRIVDSNITAHKASLTLHNQGNARAYLSSLPLVLISADGEKVLLRDSDIARLSDDSLLPAKSSRNISLSSQWHQYLLSKAVGKAPWRLALRQ</sequence>
<dbReference type="InterPro" id="IPR008962">
    <property type="entry name" value="PapD-like_sf"/>
</dbReference>
<feature type="chain" id="PRO_5024386293" evidence="1">
    <location>
        <begin position="20"/>
        <end position="234"/>
    </location>
</feature>
<dbReference type="Gene3D" id="2.60.40.10">
    <property type="entry name" value="Immunoglobulins"/>
    <property type="match status" value="1"/>
</dbReference>
<reference evidence="3" key="2">
    <citation type="submission" date="2019-06" db="EMBL/GenBank/DDBJ databases">
        <title>Co-occurence of chitin degradation, pigmentation and bioactivity in marine Pseudoalteromonas.</title>
        <authorList>
            <person name="Sonnenschein E.C."/>
            <person name="Bech P.K."/>
        </authorList>
    </citation>
    <scope>NUCLEOTIDE SEQUENCE [LARGE SCALE GENOMIC DNA]</scope>
    <source>
        <strain evidence="3">S2897</strain>
    </source>
</reference>
<dbReference type="AlphaFoldDB" id="A0A5S3Z715"/>
<dbReference type="EMBL" id="PNCG01000003">
    <property type="protein sequence ID" value="TMP88032.1"/>
    <property type="molecule type" value="Genomic_DNA"/>
</dbReference>
<dbReference type="InterPro" id="IPR013783">
    <property type="entry name" value="Ig-like_fold"/>
</dbReference>